<dbReference type="InterPro" id="IPR016156">
    <property type="entry name" value="FAD/NAD-linked_Rdtase_dimer_sf"/>
</dbReference>
<dbReference type="InterPro" id="IPR023753">
    <property type="entry name" value="FAD/NAD-binding_dom"/>
</dbReference>
<evidence type="ECO:0000256" key="2">
    <source>
        <dbReference type="ARBA" id="ARBA00009130"/>
    </source>
</evidence>
<dbReference type="SUPFAM" id="SSF52821">
    <property type="entry name" value="Rhodanese/Cell cycle control phosphatase"/>
    <property type="match status" value="1"/>
</dbReference>
<dbReference type="SUPFAM" id="SSF75169">
    <property type="entry name" value="DsrEFH-like"/>
    <property type="match status" value="1"/>
</dbReference>
<dbReference type="InterPro" id="IPR036868">
    <property type="entry name" value="TusA-like_sf"/>
</dbReference>
<dbReference type="Pfam" id="PF02852">
    <property type="entry name" value="Pyr_redox_dim"/>
    <property type="match status" value="1"/>
</dbReference>
<dbReference type="InterPro" id="IPR032836">
    <property type="entry name" value="DsrE2-like"/>
</dbReference>
<dbReference type="InterPro" id="IPR036188">
    <property type="entry name" value="FAD/NAD-bd_sf"/>
</dbReference>
<feature type="domain" description="Rhodanese" evidence="7">
    <location>
        <begin position="370"/>
        <end position="457"/>
    </location>
</feature>
<dbReference type="Pfam" id="PF01206">
    <property type="entry name" value="TusA"/>
    <property type="match status" value="1"/>
</dbReference>
<dbReference type="InterPro" id="IPR004099">
    <property type="entry name" value="Pyr_nucl-diS_OxRdtase_dimer"/>
</dbReference>
<dbReference type="Gene3D" id="3.40.1260.10">
    <property type="entry name" value="DsrEFH-like"/>
    <property type="match status" value="1"/>
</dbReference>
<dbReference type="EMBL" id="CP165647">
    <property type="protein sequence ID" value="XDU63462.1"/>
    <property type="molecule type" value="Genomic_DNA"/>
</dbReference>
<protein>
    <submittedName>
        <fullName evidence="8">DsrE/DsrF/DrsH-like family protein</fullName>
    </submittedName>
</protein>
<dbReference type="SUPFAM" id="SSF64307">
    <property type="entry name" value="SirA-like"/>
    <property type="match status" value="1"/>
</dbReference>
<dbReference type="Pfam" id="PF07992">
    <property type="entry name" value="Pyr_redox_2"/>
    <property type="match status" value="1"/>
</dbReference>
<dbReference type="SUPFAM" id="SSF51905">
    <property type="entry name" value="FAD/NAD(P)-binding domain"/>
    <property type="match status" value="1"/>
</dbReference>
<dbReference type="KEGG" id="lala:AB8B28_11885"/>
<dbReference type="PRINTS" id="PR00469">
    <property type="entry name" value="PNDRDTASEII"/>
</dbReference>
<dbReference type="Gene3D" id="3.40.250.10">
    <property type="entry name" value="Rhodanese-like domain"/>
    <property type="match status" value="1"/>
</dbReference>
<dbReference type="Gene3D" id="3.30.110.40">
    <property type="entry name" value="TusA-like domain"/>
    <property type="match status" value="1"/>
</dbReference>
<keyword evidence="6" id="KW-0676">Redox-active center</keyword>
<dbReference type="Gene3D" id="3.50.50.60">
    <property type="entry name" value="FAD/NAD(P)-binding domain"/>
    <property type="match status" value="3"/>
</dbReference>
<sequence>MTVKNLKKNTEYIENYDKLVISTGAEPFIPDIKGLNKDSYLTLRNIEDMDYIKQYIKKNNPKSATIIGGGFIGLEMAENLVNIGINVTLIEKAKQVMTSVDFEIASFIHQELKNNNVSLFLETDILEIIKDENNKITIKTSSEEITTDMLIVSIGVKPLSKLARKCNLKLTDKGYISVNEYLQTSDNDIFALGDAVEINMSVLDKVLPVPLAAPANKQGRIVAGNILGKKERYKGTVGTAIAKIFDLTVSSTGANEKMLIDEKINYKNVTIIKENHAGYYPGAENIVLKVLFNPETGKIFGAQGIGKNGVDKRIDIISTAIFANLSIFELGDIDFAYAPAFNSAKDIVNYAGFMAKNIVFDKMEQVQWNELEGKELLDIRTPEEYELNHIKNARNIPLNELRSRLNELDKQKEYVVYCRIGLRGYNAQRILASYGFKVFNLNGGTTIYYSAVKEQSNKIFFEDNENNIPSKIEKNDTAEIILDTCGTQCPGPILKVKNAIQEMKEGETLLVKSNDSSFENDIKAWTKKTGNILLNTVKEKGVISAFIKKGKNDGFSSKNNFNILENNANNSNTFLEKKSTLVVFSGDFDKIFASLIIANGSLAMGNKVSIFFTFWGLNALKKENYKTKHKKNLLEKMFNFMLPKGPKKLPVSKMNFGGIGRKIFDFIMKKKNIETLNSLLSEFTKNGGKIIACTMSMDVMGVKKDELLDNIEYGGVAAYMGEADNSNHNLFI</sequence>
<comment type="similarity">
    <text evidence="2">Belongs to the class-III pyridine nucleotide-disulfide oxidoreductase family.</text>
</comment>
<dbReference type="SMART" id="SM00450">
    <property type="entry name" value="RHOD"/>
    <property type="match status" value="1"/>
</dbReference>
<organism evidence="8">
    <name type="scientific">Leptotrichia alba</name>
    <dbReference type="NCBI Taxonomy" id="3239304"/>
    <lineage>
        <taxon>Bacteria</taxon>
        <taxon>Fusobacteriati</taxon>
        <taxon>Fusobacteriota</taxon>
        <taxon>Fusobacteriia</taxon>
        <taxon>Fusobacteriales</taxon>
        <taxon>Leptotrichiaceae</taxon>
        <taxon>Leptotrichia</taxon>
    </lineage>
</organism>
<dbReference type="AlphaFoldDB" id="A0AB39V858"/>
<evidence type="ECO:0000256" key="6">
    <source>
        <dbReference type="ARBA" id="ARBA00023284"/>
    </source>
</evidence>
<dbReference type="Pfam" id="PF13686">
    <property type="entry name" value="DrsE_2"/>
    <property type="match status" value="1"/>
</dbReference>
<dbReference type="PROSITE" id="PS50206">
    <property type="entry name" value="RHODANESE_3"/>
    <property type="match status" value="1"/>
</dbReference>
<evidence type="ECO:0000259" key="7">
    <source>
        <dbReference type="PROSITE" id="PS50206"/>
    </source>
</evidence>
<dbReference type="InterPro" id="IPR001455">
    <property type="entry name" value="TusA-like"/>
</dbReference>
<evidence type="ECO:0000256" key="5">
    <source>
        <dbReference type="ARBA" id="ARBA00023002"/>
    </source>
</evidence>
<evidence type="ECO:0000313" key="8">
    <source>
        <dbReference type="EMBL" id="XDU63462.1"/>
    </source>
</evidence>
<dbReference type="SUPFAM" id="SSF55424">
    <property type="entry name" value="FAD/NAD-linked reductases, dimerisation (C-terminal) domain"/>
    <property type="match status" value="1"/>
</dbReference>
<dbReference type="GO" id="GO:0016491">
    <property type="term" value="F:oxidoreductase activity"/>
    <property type="evidence" value="ECO:0007669"/>
    <property type="project" value="UniProtKB-KW"/>
</dbReference>
<dbReference type="InterPro" id="IPR050260">
    <property type="entry name" value="FAD-bd_OxRdtase"/>
</dbReference>
<dbReference type="PROSITE" id="PS01148">
    <property type="entry name" value="UPF0033"/>
    <property type="match status" value="1"/>
</dbReference>
<evidence type="ECO:0000256" key="4">
    <source>
        <dbReference type="ARBA" id="ARBA00022827"/>
    </source>
</evidence>
<dbReference type="PANTHER" id="PTHR43429:SF1">
    <property type="entry name" value="NAD(P)H SULFUR OXIDOREDUCTASE (COA-DEPENDENT)"/>
    <property type="match status" value="1"/>
</dbReference>
<keyword evidence="3" id="KW-0285">Flavoprotein</keyword>
<name>A0AB39V858_9FUSO</name>
<reference evidence="8" key="1">
    <citation type="submission" date="2024-07" db="EMBL/GenBank/DDBJ databases">
        <authorList>
            <person name="Li X.-J."/>
            <person name="Wang X."/>
        </authorList>
    </citation>
    <scope>NUCLEOTIDE SEQUENCE</scope>
    <source>
        <strain evidence="8">HSP-536</strain>
    </source>
</reference>
<gene>
    <name evidence="8" type="ORF">AB8B28_11885</name>
</gene>
<keyword evidence="5" id="KW-0560">Oxidoreductase</keyword>
<dbReference type="Pfam" id="PF00581">
    <property type="entry name" value="Rhodanese"/>
    <property type="match status" value="1"/>
</dbReference>
<dbReference type="InterPro" id="IPR027396">
    <property type="entry name" value="DsrEFH-like"/>
</dbReference>
<dbReference type="InterPro" id="IPR001763">
    <property type="entry name" value="Rhodanese-like_dom"/>
</dbReference>
<evidence type="ECO:0000256" key="3">
    <source>
        <dbReference type="ARBA" id="ARBA00022630"/>
    </source>
</evidence>
<dbReference type="PRINTS" id="PR00368">
    <property type="entry name" value="FADPNR"/>
</dbReference>
<accession>A0AB39V858</accession>
<keyword evidence="4" id="KW-0274">FAD</keyword>
<dbReference type="PANTHER" id="PTHR43429">
    <property type="entry name" value="PYRIDINE NUCLEOTIDE-DISULFIDE OXIDOREDUCTASE DOMAIN-CONTAINING"/>
    <property type="match status" value="1"/>
</dbReference>
<proteinExistence type="inferred from homology"/>
<evidence type="ECO:0000256" key="1">
    <source>
        <dbReference type="ARBA" id="ARBA00001974"/>
    </source>
</evidence>
<dbReference type="RefSeq" id="WP_369717569.1">
    <property type="nucleotide sequence ID" value="NZ_CP165647.1"/>
</dbReference>
<dbReference type="InterPro" id="IPR036873">
    <property type="entry name" value="Rhodanese-like_dom_sf"/>
</dbReference>
<comment type="cofactor">
    <cofactor evidence="1">
        <name>FAD</name>
        <dbReference type="ChEBI" id="CHEBI:57692"/>
    </cofactor>
</comment>